<accession>Q2G431</accession>
<proteinExistence type="predicted"/>
<dbReference type="InterPro" id="IPR013433">
    <property type="entry name" value="PHA_gran_rgn"/>
</dbReference>
<dbReference type="AlphaFoldDB" id="Q2G431"/>
<organism evidence="1 2">
    <name type="scientific">Novosphingobium aromaticivorans (strain ATCC 700278 / DSM 12444 / CCUG 56034 / CIP 105152 / NBRC 16084 / F199)</name>
    <dbReference type="NCBI Taxonomy" id="279238"/>
    <lineage>
        <taxon>Bacteria</taxon>
        <taxon>Pseudomonadati</taxon>
        <taxon>Pseudomonadota</taxon>
        <taxon>Alphaproteobacteria</taxon>
        <taxon>Sphingomonadales</taxon>
        <taxon>Sphingomonadaceae</taxon>
        <taxon>Novosphingobium</taxon>
    </lineage>
</organism>
<dbReference type="RefSeq" id="WP_011446596.1">
    <property type="nucleotide sequence ID" value="NC_007794.1"/>
</dbReference>
<evidence type="ECO:0000313" key="2">
    <source>
        <dbReference type="Proteomes" id="UP000009134"/>
    </source>
</evidence>
<protein>
    <recommendedName>
        <fullName evidence="3">Polyhydroxyalkanoic acid system protein</fullName>
    </recommendedName>
</protein>
<dbReference type="STRING" id="279238.Saro_2957"/>
<reference evidence="2" key="1">
    <citation type="submission" date="2006-01" db="EMBL/GenBank/DDBJ databases">
        <title>Complete sequence of Novosphingobium aromaticivorans DSM 12444.</title>
        <authorList>
            <consortium name="US DOE Joint Genome Institute"/>
            <person name="Copeland A."/>
            <person name="Lucas S."/>
            <person name="Lapidus A."/>
            <person name="Barry K."/>
            <person name="Detter J.C."/>
            <person name="Glavina T."/>
            <person name="Hammon N."/>
            <person name="Israni S."/>
            <person name="Pitluck S."/>
            <person name="Chain P."/>
            <person name="Malfatti S."/>
            <person name="Shin M."/>
            <person name="Vergez L."/>
            <person name="Schmutz J."/>
            <person name="Larimer F."/>
            <person name="Land M."/>
            <person name="Kyrpides N."/>
            <person name="Ivanova N."/>
            <person name="Fredrickson J."/>
            <person name="Balkwill D."/>
            <person name="Romine M.F."/>
            <person name="Richardson P."/>
        </authorList>
    </citation>
    <scope>NUCLEOTIDE SEQUENCE [LARGE SCALE GENOMIC DNA]</scope>
    <source>
        <strain evidence="2">ATCC 700278 / DSM 12444 / CCUG 56034 / CIP 105152 / NBRC 16084 / F199</strain>
    </source>
</reference>
<keyword evidence="2" id="KW-1185">Reference proteome</keyword>
<gene>
    <name evidence="1" type="ordered locus">Saro_2957</name>
</gene>
<dbReference type="HOGENOM" id="CLU_150610_1_0_5"/>
<evidence type="ECO:0000313" key="1">
    <source>
        <dbReference type="EMBL" id="ABD27392.1"/>
    </source>
</evidence>
<sequence length="97" mass="10626">MRIAIPHSLDRDEARRRLRDKAAQAADKAEGMATVTTAFADDDHMTMTVGAMGYTVDCAVELTESELVVEVDIPASLGFARRMIEGMIRDKSGKLLN</sequence>
<dbReference type="eggNOG" id="ENOG5033CDQ">
    <property type="taxonomic scope" value="Bacteria"/>
</dbReference>
<dbReference type="KEGG" id="nar:Saro_2957"/>
<name>Q2G431_NOVAD</name>
<dbReference type="Proteomes" id="UP000009134">
    <property type="component" value="Chromosome"/>
</dbReference>
<evidence type="ECO:0008006" key="3">
    <source>
        <dbReference type="Google" id="ProtNLM"/>
    </source>
</evidence>
<dbReference type="Pfam" id="PF09650">
    <property type="entry name" value="PHA_gran_rgn"/>
    <property type="match status" value="1"/>
</dbReference>
<dbReference type="EMBL" id="CP000248">
    <property type="protein sequence ID" value="ABD27392.1"/>
    <property type="molecule type" value="Genomic_DNA"/>
</dbReference>